<dbReference type="SUPFAM" id="SSF54403">
    <property type="entry name" value="Cystatin/monellin"/>
    <property type="match status" value="1"/>
</dbReference>
<evidence type="ECO:0000313" key="2">
    <source>
        <dbReference type="Proteomes" id="UP001457282"/>
    </source>
</evidence>
<dbReference type="EMBL" id="JBEDUW010000003">
    <property type="protein sequence ID" value="KAK9941217.1"/>
    <property type="molecule type" value="Genomic_DNA"/>
</dbReference>
<reference evidence="1 2" key="1">
    <citation type="journal article" date="2023" name="G3 (Bethesda)">
        <title>A chromosome-length genome assembly and annotation of blackberry (Rubus argutus, cv. 'Hillquist').</title>
        <authorList>
            <person name="Bruna T."/>
            <person name="Aryal R."/>
            <person name="Dudchenko O."/>
            <person name="Sargent D.J."/>
            <person name="Mead D."/>
            <person name="Buti M."/>
            <person name="Cavallini A."/>
            <person name="Hytonen T."/>
            <person name="Andres J."/>
            <person name="Pham M."/>
            <person name="Weisz D."/>
            <person name="Mascagni F."/>
            <person name="Usai G."/>
            <person name="Natali L."/>
            <person name="Bassil N."/>
            <person name="Fernandez G.E."/>
            <person name="Lomsadze A."/>
            <person name="Armour M."/>
            <person name="Olukolu B."/>
            <person name="Poorten T."/>
            <person name="Britton C."/>
            <person name="Davik J."/>
            <person name="Ashrafi H."/>
            <person name="Aiden E.L."/>
            <person name="Borodovsky M."/>
            <person name="Worthington M."/>
        </authorList>
    </citation>
    <scope>NUCLEOTIDE SEQUENCE [LARGE SCALE GENOMIC DNA]</scope>
    <source>
        <strain evidence="1">PI 553951</strain>
    </source>
</reference>
<keyword evidence="2" id="KW-1185">Reference proteome</keyword>
<sequence length="184" mass="21239">MALRSVLGKMGSSMTLTSSKCIHNNARLVLMLRNFDKQKIHDHGDNNKDVVSMSAANAYLFEFGCYDANGVRIPMTVNRGFDYHMDLGGLGPARFAVEEFNKLKKSQLQFVRVQRTWMKPLYHCSCMYELVLEAVDAAGVLNLYLAYVKIDDINEGMWLEEFHIFRDNGYPSRLYHYLDNFFVE</sequence>
<accession>A0AAW1XWM0</accession>
<dbReference type="AlphaFoldDB" id="A0AAW1XWM0"/>
<organism evidence="1 2">
    <name type="scientific">Rubus argutus</name>
    <name type="common">Southern blackberry</name>
    <dbReference type="NCBI Taxonomy" id="59490"/>
    <lineage>
        <taxon>Eukaryota</taxon>
        <taxon>Viridiplantae</taxon>
        <taxon>Streptophyta</taxon>
        <taxon>Embryophyta</taxon>
        <taxon>Tracheophyta</taxon>
        <taxon>Spermatophyta</taxon>
        <taxon>Magnoliopsida</taxon>
        <taxon>eudicotyledons</taxon>
        <taxon>Gunneridae</taxon>
        <taxon>Pentapetalae</taxon>
        <taxon>rosids</taxon>
        <taxon>fabids</taxon>
        <taxon>Rosales</taxon>
        <taxon>Rosaceae</taxon>
        <taxon>Rosoideae</taxon>
        <taxon>Rosoideae incertae sedis</taxon>
        <taxon>Rubus</taxon>
    </lineage>
</organism>
<protein>
    <submittedName>
        <fullName evidence="1">Uncharacterized protein</fullName>
    </submittedName>
</protein>
<gene>
    <name evidence="1" type="ORF">M0R45_017835</name>
</gene>
<name>A0AAW1XWM0_RUBAR</name>
<dbReference type="InterPro" id="IPR046350">
    <property type="entry name" value="Cystatin_sf"/>
</dbReference>
<evidence type="ECO:0000313" key="1">
    <source>
        <dbReference type="EMBL" id="KAK9941217.1"/>
    </source>
</evidence>
<comment type="caution">
    <text evidence="1">The sequence shown here is derived from an EMBL/GenBank/DDBJ whole genome shotgun (WGS) entry which is preliminary data.</text>
</comment>
<proteinExistence type="predicted"/>
<dbReference type="Gene3D" id="3.10.450.10">
    <property type="match status" value="1"/>
</dbReference>
<dbReference type="Proteomes" id="UP001457282">
    <property type="component" value="Unassembled WGS sequence"/>
</dbReference>